<dbReference type="CDD" id="cd04666">
    <property type="entry name" value="NUDIX_DIPP2_like_Nudt4"/>
    <property type="match status" value="1"/>
</dbReference>
<dbReference type="PANTHER" id="PTHR12629:SF0">
    <property type="entry name" value="DIPHOSPHOINOSITOL-POLYPHOSPHATE DIPHOSPHATASE"/>
    <property type="match status" value="1"/>
</dbReference>
<sequence>MKLKVREQIAALPLRWGDDDKVEVLMVTSRDTGRWVVPKGWTMKGIKPWAAAAIEAMEEAGVKGHIARQSFGSYSYDKRLDDGTRQPCIVHVYPMVVEREKDDWKERKERRRKWFPLRKAANLVAEPELSELLMSLSVKPKKAPVAGAMLRAAAS</sequence>
<dbReference type="Pfam" id="PF00293">
    <property type="entry name" value="NUDIX"/>
    <property type="match status" value="1"/>
</dbReference>
<dbReference type="InterPro" id="IPR015797">
    <property type="entry name" value="NUDIX_hydrolase-like_dom_sf"/>
</dbReference>
<dbReference type="GO" id="GO:0046872">
    <property type="term" value="F:metal ion binding"/>
    <property type="evidence" value="ECO:0007669"/>
    <property type="project" value="UniProtKB-KW"/>
</dbReference>
<evidence type="ECO:0000259" key="5">
    <source>
        <dbReference type="PROSITE" id="PS51462"/>
    </source>
</evidence>
<accession>A0A0M7BG83</accession>
<keyword evidence="2" id="KW-0479">Metal-binding</keyword>
<keyword evidence="3" id="KW-0378">Hydrolase</keyword>
<dbReference type="AlphaFoldDB" id="A0A0M7BG83"/>
<protein>
    <submittedName>
        <fullName evidence="6">NUDIX domain protein</fullName>
    </submittedName>
</protein>
<dbReference type="RefSeq" id="WP_055664404.1">
    <property type="nucleotide sequence ID" value="NZ_CYPR01000203.1"/>
</dbReference>
<evidence type="ECO:0000313" key="6">
    <source>
        <dbReference type="EMBL" id="CUH40346.1"/>
    </source>
</evidence>
<dbReference type="InterPro" id="IPR047198">
    <property type="entry name" value="DDP-like_NUDIX"/>
</dbReference>
<evidence type="ECO:0000256" key="1">
    <source>
        <dbReference type="ARBA" id="ARBA00001946"/>
    </source>
</evidence>
<dbReference type="Proteomes" id="UP000049455">
    <property type="component" value="Unassembled WGS sequence"/>
</dbReference>
<reference evidence="6 7" key="1">
    <citation type="submission" date="2015-09" db="EMBL/GenBank/DDBJ databases">
        <authorList>
            <person name="Jackson K.R."/>
            <person name="Lunt B.L."/>
            <person name="Fisher J.N.B."/>
            <person name="Gardner A.V."/>
            <person name="Bailey M.E."/>
            <person name="Deus L.M."/>
            <person name="Earl A.S."/>
            <person name="Gibby P.D."/>
            <person name="Hartmann K.A."/>
            <person name="Liu J.E."/>
            <person name="Manci A.M."/>
            <person name="Nielsen D.A."/>
            <person name="Solomon M.B."/>
            <person name="Breakwell D.P."/>
            <person name="Burnett S.H."/>
            <person name="Grose J.H."/>
        </authorList>
    </citation>
    <scope>NUCLEOTIDE SEQUENCE [LARGE SCALE GENOMIC DNA]</scope>
    <source>
        <strain evidence="6 7">CECT 7799</strain>
    </source>
</reference>
<dbReference type="GO" id="GO:0005737">
    <property type="term" value="C:cytoplasm"/>
    <property type="evidence" value="ECO:0007669"/>
    <property type="project" value="TreeGrafter"/>
</dbReference>
<keyword evidence="7" id="KW-1185">Reference proteome</keyword>
<keyword evidence="4" id="KW-0460">Magnesium</keyword>
<dbReference type="OrthoDB" id="7066910at2"/>
<dbReference type="STRING" id="313367.JSE7799_03078"/>
<dbReference type="GO" id="GO:0016462">
    <property type="term" value="F:pyrophosphatase activity"/>
    <property type="evidence" value="ECO:0007669"/>
    <property type="project" value="InterPro"/>
</dbReference>
<evidence type="ECO:0000256" key="3">
    <source>
        <dbReference type="ARBA" id="ARBA00022801"/>
    </source>
</evidence>
<evidence type="ECO:0000256" key="4">
    <source>
        <dbReference type="ARBA" id="ARBA00022842"/>
    </source>
</evidence>
<organism evidence="6 7">
    <name type="scientific">Jannaschia seosinensis</name>
    <dbReference type="NCBI Taxonomy" id="313367"/>
    <lineage>
        <taxon>Bacteria</taxon>
        <taxon>Pseudomonadati</taxon>
        <taxon>Pseudomonadota</taxon>
        <taxon>Alphaproteobacteria</taxon>
        <taxon>Rhodobacterales</taxon>
        <taxon>Roseobacteraceae</taxon>
        <taxon>Jannaschia</taxon>
    </lineage>
</organism>
<evidence type="ECO:0000256" key="2">
    <source>
        <dbReference type="ARBA" id="ARBA00022723"/>
    </source>
</evidence>
<dbReference type="PANTHER" id="PTHR12629">
    <property type="entry name" value="DIPHOSPHOINOSITOL POLYPHOSPHATE PHOSPHOHYDROLASE"/>
    <property type="match status" value="1"/>
</dbReference>
<gene>
    <name evidence="6" type="ORF">JSE7799_03078</name>
</gene>
<dbReference type="Gene3D" id="3.90.79.10">
    <property type="entry name" value="Nucleoside Triphosphate Pyrophosphohydrolase"/>
    <property type="match status" value="1"/>
</dbReference>
<feature type="domain" description="Nudix hydrolase" evidence="5">
    <location>
        <begin position="4"/>
        <end position="137"/>
    </location>
</feature>
<dbReference type="SUPFAM" id="SSF55811">
    <property type="entry name" value="Nudix"/>
    <property type="match status" value="1"/>
</dbReference>
<dbReference type="PROSITE" id="PS51462">
    <property type="entry name" value="NUDIX"/>
    <property type="match status" value="1"/>
</dbReference>
<name>A0A0M7BG83_9RHOB</name>
<dbReference type="EMBL" id="CYPR01000203">
    <property type="protein sequence ID" value="CUH40346.1"/>
    <property type="molecule type" value="Genomic_DNA"/>
</dbReference>
<evidence type="ECO:0000313" key="7">
    <source>
        <dbReference type="Proteomes" id="UP000049455"/>
    </source>
</evidence>
<proteinExistence type="predicted"/>
<dbReference type="InterPro" id="IPR000086">
    <property type="entry name" value="NUDIX_hydrolase_dom"/>
</dbReference>
<comment type="cofactor">
    <cofactor evidence="1">
        <name>Mg(2+)</name>
        <dbReference type="ChEBI" id="CHEBI:18420"/>
    </cofactor>
</comment>